<evidence type="ECO:0000313" key="1">
    <source>
        <dbReference type="EMBL" id="JAD20757.1"/>
    </source>
</evidence>
<dbReference type="AlphaFoldDB" id="A0A0A8YBA9"/>
<name>A0A0A8YBA9_ARUDO</name>
<organism evidence="1">
    <name type="scientific">Arundo donax</name>
    <name type="common">Giant reed</name>
    <name type="synonym">Donax arundinaceus</name>
    <dbReference type="NCBI Taxonomy" id="35708"/>
    <lineage>
        <taxon>Eukaryota</taxon>
        <taxon>Viridiplantae</taxon>
        <taxon>Streptophyta</taxon>
        <taxon>Embryophyta</taxon>
        <taxon>Tracheophyta</taxon>
        <taxon>Spermatophyta</taxon>
        <taxon>Magnoliopsida</taxon>
        <taxon>Liliopsida</taxon>
        <taxon>Poales</taxon>
        <taxon>Poaceae</taxon>
        <taxon>PACMAD clade</taxon>
        <taxon>Arundinoideae</taxon>
        <taxon>Arundineae</taxon>
        <taxon>Arundo</taxon>
    </lineage>
</organism>
<dbReference type="EMBL" id="GBRH01277138">
    <property type="protein sequence ID" value="JAD20757.1"/>
    <property type="molecule type" value="Transcribed_RNA"/>
</dbReference>
<reference evidence="1" key="2">
    <citation type="journal article" date="2015" name="Data Brief">
        <title>Shoot transcriptome of the giant reed, Arundo donax.</title>
        <authorList>
            <person name="Barrero R.A."/>
            <person name="Guerrero F.D."/>
            <person name="Moolhuijzen P."/>
            <person name="Goolsby J.A."/>
            <person name="Tidwell J."/>
            <person name="Bellgard S.E."/>
            <person name="Bellgard M.I."/>
        </authorList>
    </citation>
    <scope>NUCLEOTIDE SEQUENCE</scope>
    <source>
        <tissue evidence="1">Shoot tissue taken approximately 20 cm above the soil surface</tissue>
    </source>
</reference>
<accession>A0A0A8YBA9</accession>
<protein>
    <submittedName>
        <fullName evidence="1">Uncharacterized protein</fullName>
    </submittedName>
</protein>
<proteinExistence type="predicted"/>
<sequence>MILYSSHVKLKKMSPLLQKHSVFAMLRSSAHLQ</sequence>
<reference evidence="1" key="1">
    <citation type="submission" date="2014-09" db="EMBL/GenBank/DDBJ databases">
        <authorList>
            <person name="Magalhaes I.L.F."/>
            <person name="Oliveira U."/>
            <person name="Santos F.R."/>
            <person name="Vidigal T.H.D.A."/>
            <person name="Brescovit A.D."/>
            <person name="Santos A.J."/>
        </authorList>
    </citation>
    <scope>NUCLEOTIDE SEQUENCE</scope>
    <source>
        <tissue evidence="1">Shoot tissue taken approximately 20 cm above the soil surface</tissue>
    </source>
</reference>